<gene>
    <name evidence="2" type="ORF">FOB64_001089</name>
</gene>
<name>A0A8H6C4V2_CANAX</name>
<evidence type="ECO:0000313" key="3">
    <source>
        <dbReference type="Proteomes" id="UP000536275"/>
    </source>
</evidence>
<evidence type="ECO:0000313" key="2">
    <source>
        <dbReference type="EMBL" id="KAF6071342.1"/>
    </source>
</evidence>
<accession>A0A8H6C4V2</accession>
<dbReference type="InterPro" id="IPR043137">
    <property type="entry name" value="GGT_ssub_C"/>
</dbReference>
<reference evidence="2 3" key="1">
    <citation type="submission" date="2020-03" db="EMBL/GenBank/DDBJ databases">
        <title>FDA dAtabase for Regulatory Grade micrObial Sequences (FDA-ARGOS): Supporting development and validation of Infectious Disease Dx tests.</title>
        <authorList>
            <person name="Campos J."/>
            <person name="Goldberg B."/>
            <person name="Tallon L."/>
            <person name="Sadzewicz L."/>
            <person name="Vavikolanu K."/>
            <person name="Mehta A."/>
            <person name="Aluvathingal J."/>
            <person name="Nadendla S."/>
            <person name="Nandy P."/>
            <person name="Geyer C."/>
            <person name="Yan Y."/>
            <person name="Sichtig H."/>
        </authorList>
    </citation>
    <scope>NUCLEOTIDE SEQUENCE [LARGE SCALE GENOMIC DNA]</scope>
    <source>
        <strain evidence="2 3">FDAARGOS_656</strain>
    </source>
</reference>
<dbReference type="InterPro" id="IPR052896">
    <property type="entry name" value="GGT-like_enzyme"/>
</dbReference>
<sequence>MITNNDGSLYAGFGNMGGFAQPVCHVQHVLNLTVFGMTPQQSIDSPRFVLNSNNDDSADRGRGAGGPVRTPITVVQLEEGIEPNVIDDLKKLGHEVEVLSGYGRETFGRAQIIKNVSKDGKLIYAGGSDMRGDGAAVALI</sequence>
<dbReference type="PANTHER" id="PTHR43881:SF1">
    <property type="entry name" value="GAMMA-GLUTAMYLTRANSPEPTIDASE (AFU_ORTHOLOGUE AFUA_4G13580)"/>
    <property type="match status" value="1"/>
</dbReference>
<protein>
    <submittedName>
        <fullName evidence="2">Gamma-glutamyltranspeptidase family protein</fullName>
    </submittedName>
</protein>
<organism evidence="2 3">
    <name type="scientific">Candida albicans</name>
    <name type="common">Yeast</name>
    <dbReference type="NCBI Taxonomy" id="5476"/>
    <lineage>
        <taxon>Eukaryota</taxon>
        <taxon>Fungi</taxon>
        <taxon>Dikarya</taxon>
        <taxon>Ascomycota</taxon>
        <taxon>Saccharomycotina</taxon>
        <taxon>Pichiomycetes</taxon>
        <taxon>Debaryomycetaceae</taxon>
        <taxon>Candida/Lodderomyces clade</taxon>
        <taxon>Candida</taxon>
    </lineage>
</organism>
<dbReference type="EMBL" id="JABWAD010000016">
    <property type="protein sequence ID" value="KAF6071342.1"/>
    <property type="molecule type" value="Genomic_DNA"/>
</dbReference>
<dbReference type="Proteomes" id="UP000536275">
    <property type="component" value="Unassembled WGS sequence"/>
</dbReference>
<dbReference type="Pfam" id="PF01019">
    <property type="entry name" value="G_glu_transpept"/>
    <property type="match status" value="1"/>
</dbReference>
<comment type="caution">
    <text evidence="2">The sequence shown here is derived from an EMBL/GenBank/DDBJ whole genome shotgun (WGS) entry which is preliminary data.</text>
</comment>
<evidence type="ECO:0000256" key="1">
    <source>
        <dbReference type="SAM" id="MobiDB-lite"/>
    </source>
</evidence>
<dbReference type="SUPFAM" id="SSF56235">
    <property type="entry name" value="N-terminal nucleophile aminohydrolases (Ntn hydrolases)"/>
    <property type="match status" value="1"/>
</dbReference>
<dbReference type="AlphaFoldDB" id="A0A8H6C4V2"/>
<dbReference type="PANTHER" id="PTHR43881">
    <property type="entry name" value="GAMMA-GLUTAMYLTRANSPEPTIDASE (AFU_ORTHOLOGUE AFUA_4G13580)"/>
    <property type="match status" value="1"/>
</dbReference>
<dbReference type="InterPro" id="IPR029055">
    <property type="entry name" value="Ntn_hydrolases_N"/>
</dbReference>
<dbReference type="Gene3D" id="3.60.20.40">
    <property type="match status" value="1"/>
</dbReference>
<proteinExistence type="predicted"/>
<feature type="region of interest" description="Disordered" evidence="1">
    <location>
        <begin position="46"/>
        <end position="68"/>
    </location>
</feature>